<dbReference type="SUPFAM" id="SSF47986">
    <property type="entry name" value="DEATH domain"/>
    <property type="match status" value="1"/>
</dbReference>
<keyword evidence="2" id="KW-1185">Reference proteome</keyword>
<evidence type="ECO:0000313" key="2">
    <source>
        <dbReference type="Proteomes" id="UP000683360"/>
    </source>
</evidence>
<dbReference type="Gene3D" id="1.10.533.10">
    <property type="entry name" value="Death Domain, Fas"/>
    <property type="match status" value="1"/>
</dbReference>
<proteinExistence type="predicted"/>
<name>A0A8S3UHX4_MYTED</name>
<reference evidence="1" key="1">
    <citation type="submission" date="2021-03" db="EMBL/GenBank/DDBJ databases">
        <authorList>
            <person name="Bekaert M."/>
        </authorList>
    </citation>
    <scope>NUCLEOTIDE SEQUENCE</scope>
</reference>
<comment type="caution">
    <text evidence="1">The sequence shown here is derived from an EMBL/GenBank/DDBJ whole genome shotgun (WGS) entry which is preliminary data.</text>
</comment>
<evidence type="ECO:0000313" key="1">
    <source>
        <dbReference type="EMBL" id="CAG2245233.1"/>
    </source>
</evidence>
<organism evidence="1 2">
    <name type="scientific">Mytilus edulis</name>
    <name type="common">Blue mussel</name>
    <dbReference type="NCBI Taxonomy" id="6550"/>
    <lineage>
        <taxon>Eukaryota</taxon>
        <taxon>Metazoa</taxon>
        <taxon>Spiralia</taxon>
        <taxon>Lophotrochozoa</taxon>
        <taxon>Mollusca</taxon>
        <taxon>Bivalvia</taxon>
        <taxon>Autobranchia</taxon>
        <taxon>Pteriomorphia</taxon>
        <taxon>Mytilida</taxon>
        <taxon>Mytiloidea</taxon>
        <taxon>Mytilidae</taxon>
        <taxon>Mytilinae</taxon>
        <taxon>Mytilus</taxon>
    </lineage>
</organism>
<sequence>MAYYEFNGRPLLYHSSAVLSVDSNTEFRMIVEDTQVIVYLTHMSSKSCISPDIAASIQECLTAVLEVVLKFYLSTIGKSHQMANLSNLFQIEVGEVCGRSPCMVSITKAKLQSDWVCDSGNEHSSRYPLLWVFNKTQEECPPTCPDIADVRLQEVPHDDVLYGLPKYLGYCAIQLGIELGVTMSSINETMVRHHKDMYDQISDILRKWKSSGKLNLQYTG</sequence>
<dbReference type="Proteomes" id="UP000683360">
    <property type="component" value="Unassembled WGS sequence"/>
</dbReference>
<dbReference type="EMBL" id="CAJPWZ010002763">
    <property type="protein sequence ID" value="CAG2245233.1"/>
    <property type="molecule type" value="Genomic_DNA"/>
</dbReference>
<accession>A0A8S3UHX4</accession>
<gene>
    <name evidence="1" type="ORF">MEDL_57281</name>
</gene>
<dbReference type="InterPro" id="IPR011029">
    <property type="entry name" value="DEATH-like_dom_sf"/>
</dbReference>
<dbReference type="AlphaFoldDB" id="A0A8S3UHX4"/>
<protein>
    <submittedName>
        <fullName evidence="1">Uncharacterized protein</fullName>
    </submittedName>
</protein>